<reference evidence="2 3" key="1">
    <citation type="journal article" date="2018" name="BMC Genomics">
        <title>The genome of Naegleria lovaniensis, the basis for a comparative approach to unravel pathogenicity factors of the human pathogenic amoeba N. fowleri.</title>
        <authorList>
            <person name="Liechti N."/>
            <person name="Schurch N."/>
            <person name="Bruggmann R."/>
            <person name="Wittwer M."/>
        </authorList>
    </citation>
    <scope>NUCLEOTIDE SEQUENCE [LARGE SCALE GENOMIC DNA]</scope>
    <source>
        <strain evidence="2 3">ATCC 30569</strain>
    </source>
</reference>
<feature type="region of interest" description="Disordered" evidence="1">
    <location>
        <begin position="1"/>
        <end position="53"/>
    </location>
</feature>
<name>A0AA88GE03_NAELO</name>
<organism evidence="2 3">
    <name type="scientific">Naegleria lovaniensis</name>
    <name type="common">Amoeba</name>
    <dbReference type="NCBI Taxonomy" id="51637"/>
    <lineage>
        <taxon>Eukaryota</taxon>
        <taxon>Discoba</taxon>
        <taxon>Heterolobosea</taxon>
        <taxon>Tetramitia</taxon>
        <taxon>Eutetramitia</taxon>
        <taxon>Vahlkampfiidae</taxon>
        <taxon>Naegleria</taxon>
    </lineage>
</organism>
<evidence type="ECO:0000313" key="3">
    <source>
        <dbReference type="Proteomes" id="UP000816034"/>
    </source>
</evidence>
<gene>
    <name evidence="2" type="ORF">C9374_009208</name>
</gene>
<comment type="caution">
    <text evidence="2">The sequence shown here is derived from an EMBL/GenBank/DDBJ whole genome shotgun (WGS) entry which is preliminary data.</text>
</comment>
<evidence type="ECO:0000256" key="1">
    <source>
        <dbReference type="SAM" id="MobiDB-lite"/>
    </source>
</evidence>
<evidence type="ECO:0000313" key="2">
    <source>
        <dbReference type="EMBL" id="KAG2377692.1"/>
    </source>
</evidence>
<keyword evidence="3" id="KW-1185">Reference proteome</keyword>
<proteinExistence type="predicted"/>
<dbReference type="AlphaFoldDB" id="A0AA88GE03"/>
<protein>
    <submittedName>
        <fullName evidence="2">Uncharacterized protein</fullName>
    </submittedName>
</protein>
<feature type="compositionally biased region" description="Polar residues" evidence="1">
    <location>
        <begin position="1"/>
        <end position="25"/>
    </location>
</feature>
<dbReference type="RefSeq" id="XP_044544954.1">
    <property type="nucleotide sequence ID" value="XM_044699370.1"/>
</dbReference>
<sequence>MNTRGTTKNNNNINQFDLSNTNNTSEHQHPQPEHNTFSSISLPIMNPDSIPADHDWQRTLMSEEQEPILNRRQTVDSNHQSNMLRRGYHEIPSKNFSHPILKTSQYSAQTNLRNTLLNASAQFSGENNPISNSSTEIESIQHQEEMFSNHDSSAASPTSTQLYPQETLLEMCRDLDLLMSDVSQIPDVVQGSNSTGFDSLPSSSVQQQQQPLLSSTLNNYFTNFGVDNETQLNEQQHNQSSFSTRMNNTFQPTP</sequence>
<dbReference type="Proteomes" id="UP000816034">
    <property type="component" value="Unassembled WGS sequence"/>
</dbReference>
<accession>A0AA88GE03</accession>
<feature type="region of interest" description="Disordered" evidence="1">
    <location>
        <begin position="234"/>
        <end position="254"/>
    </location>
</feature>
<dbReference type="GeneID" id="68101662"/>
<dbReference type="EMBL" id="PYSW02000037">
    <property type="protein sequence ID" value="KAG2377692.1"/>
    <property type="molecule type" value="Genomic_DNA"/>
</dbReference>